<proteinExistence type="predicted"/>
<dbReference type="NCBIfam" id="TIGR01509">
    <property type="entry name" value="HAD-SF-IA-v3"/>
    <property type="match status" value="1"/>
</dbReference>
<dbReference type="GO" id="GO:0016791">
    <property type="term" value="F:phosphatase activity"/>
    <property type="evidence" value="ECO:0007669"/>
    <property type="project" value="TreeGrafter"/>
</dbReference>
<dbReference type="InterPro" id="IPR041492">
    <property type="entry name" value="HAD_2"/>
</dbReference>
<dbReference type="InterPro" id="IPR023198">
    <property type="entry name" value="PGP-like_dom2"/>
</dbReference>
<dbReference type="FunFam" id="3.40.50.1000:FF:000055">
    <property type="entry name" value="Haloacid dehalogenase-like hydrolase family protein"/>
    <property type="match status" value="1"/>
</dbReference>
<dbReference type="EMBL" id="CAKAEH010000322">
    <property type="protein sequence ID" value="CAG9530623.1"/>
    <property type="molecule type" value="Genomic_DNA"/>
</dbReference>
<dbReference type="PANTHER" id="PTHR18901:SF38">
    <property type="entry name" value="PSEUDOURIDINE-5'-PHOSPHATASE"/>
    <property type="match status" value="1"/>
</dbReference>
<dbReference type="Gene3D" id="3.40.50.1000">
    <property type="entry name" value="HAD superfamily/HAD-like"/>
    <property type="match status" value="1"/>
</dbReference>
<dbReference type="SUPFAM" id="SSF56784">
    <property type="entry name" value="HAD-like"/>
    <property type="match status" value="1"/>
</dbReference>
<dbReference type="InterPro" id="IPR036412">
    <property type="entry name" value="HAD-like_sf"/>
</dbReference>
<name>A0A8J2LV96_9BILA</name>
<keyword evidence="2" id="KW-1185">Reference proteome</keyword>
<dbReference type="Gene3D" id="1.10.150.240">
    <property type="entry name" value="Putative phosphatase, domain 2"/>
    <property type="match status" value="1"/>
</dbReference>
<dbReference type="PANTHER" id="PTHR18901">
    <property type="entry name" value="2-DEOXYGLUCOSE-6-PHOSPHATE PHOSPHATASE 2"/>
    <property type="match status" value="1"/>
</dbReference>
<dbReference type="SFLD" id="SFLDS00003">
    <property type="entry name" value="Haloacid_Dehalogenase"/>
    <property type="match status" value="1"/>
</dbReference>
<protein>
    <submittedName>
        <fullName evidence="1">Uncharacterized protein</fullName>
    </submittedName>
</protein>
<dbReference type="SFLD" id="SFLDG01135">
    <property type="entry name" value="C1.5.6:_HAD__Beta-PGM__Phospha"/>
    <property type="match status" value="1"/>
</dbReference>
<gene>
    <name evidence="1" type="ORF">CJOHNSTONI_LOCUS1104</name>
</gene>
<evidence type="ECO:0000313" key="2">
    <source>
        <dbReference type="Proteomes" id="UP000746747"/>
    </source>
</evidence>
<sequence>MSVSGIQITHIIFDLDGLLLDSETIYTEVNAELMKNYGREYTMELKTKTTGMKMDDAIQTMLEHEHLFGIVNLEEYKAKYLDLLGKHLPESQLLPGAMKLVKHFAKHKIPMAICSGSNAYEFSAKMKNQKELSDLISLHVLTGDDQLVKKGKPAPDGFLETMRRFAVKPKSAAHVLVFEDSINGVYAALAAGMHVVMVPDLRYSSPPEKCKDKITLVLNSLEEFKPEVLDLPPYD</sequence>
<dbReference type="AlphaFoldDB" id="A0A8J2LV96"/>
<dbReference type="Pfam" id="PF13419">
    <property type="entry name" value="HAD_2"/>
    <property type="match status" value="1"/>
</dbReference>
<reference evidence="1" key="1">
    <citation type="submission" date="2021-09" db="EMBL/GenBank/DDBJ databases">
        <authorList>
            <consortium name="Pathogen Informatics"/>
        </authorList>
    </citation>
    <scope>NUCLEOTIDE SEQUENCE</scope>
</reference>
<accession>A0A8J2LV96</accession>
<dbReference type="InterPro" id="IPR023214">
    <property type="entry name" value="HAD_sf"/>
</dbReference>
<dbReference type="Proteomes" id="UP000746747">
    <property type="component" value="Unassembled WGS sequence"/>
</dbReference>
<dbReference type="OrthoDB" id="40579at2759"/>
<comment type="caution">
    <text evidence="1">The sequence shown here is derived from an EMBL/GenBank/DDBJ whole genome shotgun (WGS) entry which is preliminary data.</text>
</comment>
<evidence type="ECO:0000313" key="1">
    <source>
        <dbReference type="EMBL" id="CAG9530623.1"/>
    </source>
</evidence>
<dbReference type="InterPro" id="IPR006439">
    <property type="entry name" value="HAD-SF_hydro_IA"/>
</dbReference>
<dbReference type="SFLD" id="SFLDG01129">
    <property type="entry name" value="C1.5:_HAD__Beta-PGM__Phosphata"/>
    <property type="match status" value="1"/>
</dbReference>
<organism evidence="1 2">
    <name type="scientific">Cercopithifilaria johnstoni</name>
    <dbReference type="NCBI Taxonomy" id="2874296"/>
    <lineage>
        <taxon>Eukaryota</taxon>
        <taxon>Metazoa</taxon>
        <taxon>Ecdysozoa</taxon>
        <taxon>Nematoda</taxon>
        <taxon>Chromadorea</taxon>
        <taxon>Rhabditida</taxon>
        <taxon>Spirurina</taxon>
        <taxon>Spiruromorpha</taxon>
        <taxon>Filarioidea</taxon>
        <taxon>Onchocercidae</taxon>
        <taxon>Cercopithifilaria</taxon>
    </lineage>
</organism>